<dbReference type="EMBL" id="LJKA01000020">
    <property type="protein sequence ID" value="KZD38727.1"/>
    <property type="molecule type" value="Genomic_DNA"/>
</dbReference>
<dbReference type="PATRIC" id="fig|1396.539.peg.2687"/>
<evidence type="ECO:0000313" key="2">
    <source>
        <dbReference type="Proteomes" id="UP000076501"/>
    </source>
</evidence>
<dbReference type="AlphaFoldDB" id="A0A161QMU7"/>
<gene>
    <name evidence="1" type="ORF">B4082_1473</name>
</gene>
<protein>
    <submittedName>
        <fullName evidence="1">Uncharacterized protein</fullName>
    </submittedName>
</protein>
<organism evidence="1 2">
    <name type="scientific">Bacillus cereus</name>
    <dbReference type="NCBI Taxonomy" id="1396"/>
    <lineage>
        <taxon>Bacteria</taxon>
        <taxon>Bacillati</taxon>
        <taxon>Bacillota</taxon>
        <taxon>Bacilli</taxon>
        <taxon>Bacillales</taxon>
        <taxon>Bacillaceae</taxon>
        <taxon>Bacillus</taxon>
        <taxon>Bacillus cereus group</taxon>
    </lineage>
</organism>
<evidence type="ECO:0000313" key="1">
    <source>
        <dbReference type="EMBL" id="KZD38727.1"/>
    </source>
</evidence>
<name>A0A161QMU7_BACCE</name>
<sequence length="42" mass="5090">MIGLPFCTIFLFLSHVMLTESMRDLRTVQLQTFLMWERKKNN</sequence>
<reference evidence="1 2" key="1">
    <citation type="submission" date="2015-09" db="EMBL/GenBank/DDBJ databases">
        <title>Bacillus cereus food isolates.</title>
        <authorList>
            <person name="Boekhorst J."/>
        </authorList>
    </citation>
    <scope>NUCLEOTIDE SEQUENCE [LARGE SCALE GENOMIC DNA]</scope>
    <source>
        <strain evidence="1 2">B4082</strain>
    </source>
</reference>
<comment type="caution">
    <text evidence="1">The sequence shown here is derived from an EMBL/GenBank/DDBJ whole genome shotgun (WGS) entry which is preliminary data.</text>
</comment>
<dbReference type="Proteomes" id="UP000076501">
    <property type="component" value="Unassembled WGS sequence"/>
</dbReference>
<accession>A0A161QMU7</accession>
<proteinExistence type="predicted"/>